<dbReference type="Gene3D" id="3.60.15.10">
    <property type="entry name" value="Ribonuclease Z/Hydroxyacylglutathione hydrolase-like"/>
    <property type="match status" value="1"/>
</dbReference>
<accession>A0A926N9I1</accession>
<reference evidence="2" key="1">
    <citation type="submission" date="2020-09" db="EMBL/GenBank/DDBJ databases">
        <title>A novel bacterium of genus Hazenella, isolated from South China Sea.</title>
        <authorList>
            <person name="Huang H."/>
            <person name="Mo K."/>
            <person name="Hu Y."/>
        </authorList>
    </citation>
    <scope>NUCLEOTIDE SEQUENCE</scope>
    <source>
        <strain evidence="2">IB182357</strain>
    </source>
</reference>
<name>A0A926N9I1_9BACL</name>
<organism evidence="2 3">
    <name type="scientific">Polycladospora coralii</name>
    <dbReference type="NCBI Taxonomy" id="2771432"/>
    <lineage>
        <taxon>Bacteria</taxon>
        <taxon>Bacillati</taxon>
        <taxon>Bacillota</taxon>
        <taxon>Bacilli</taxon>
        <taxon>Bacillales</taxon>
        <taxon>Thermoactinomycetaceae</taxon>
        <taxon>Polycladospora</taxon>
    </lineage>
</organism>
<feature type="domain" description="Metallo-beta-lactamase" evidence="1">
    <location>
        <begin position="74"/>
        <end position="234"/>
    </location>
</feature>
<gene>
    <name evidence="2" type="ORF">IC620_03380</name>
</gene>
<proteinExistence type="predicted"/>
<dbReference type="RefSeq" id="WP_191141520.1">
    <property type="nucleotide sequence ID" value="NZ_JACXAH010000003.1"/>
</dbReference>
<dbReference type="PANTHER" id="PTHR36839">
    <property type="entry name" value="METALLO-BETA-LACTAMASE FAMILY PROTEIN (AFU_ORTHOLOGUE AFUA_5G12770)"/>
    <property type="match status" value="1"/>
</dbReference>
<evidence type="ECO:0000313" key="3">
    <source>
        <dbReference type="Proteomes" id="UP000661691"/>
    </source>
</evidence>
<dbReference type="SUPFAM" id="SSF56281">
    <property type="entry name" value="Metallo-hydrolase/oxidoreductase"/>
    <property type="match status" value="1"/>
</dbReference>
<dbReference type="SMART" id="SM00849">
    <property type="entry name" value="Lactamase_B"/>
    <property type="match status" value="1"/>
</dbReference>
<evidence type="ECO:0000313" key="2">
    <source>
        <dbReference type="EMBL" id="MBD1371395.1"/>
    </source>
</evidence>
<dbReference type="PANTHER" id="PTHR36839:SF1">
    <property type="entry name" value="METALLO-BETA-LACTAMASE FAMILY PROTEIN (AFU_ORTHOLOGUE AFUA_5G12770)"/>
    <property type="match status" value="1"/>
</dbReference>
<evidence type="ECO:0000259" key="1">
    <source>
        <dbReference type="SMART" id="SM00849"/>
    </source>
</evidence>
<dbReference type="EMBL" id="JACXAH010000003">
    <property type="protein sequence ID" value="MBD1371395.1"/>
    <property type="molecule type" value="Genomic_DNA"/>
</dbReference>
<dbReference type="InterPro" id="IPR036866">
    <property type="entry name" value="RibonucZ/Hydroxyglut_hydro"/>
</dbReference>
<protein>
    <submittedName>
        <fullName evidence="2">MBL fold metallo-hydrolase</fullName>
    </submittedName>
</protein>
<sequence length="281" mass="32009">MTHYICQTCGTQYAQQEHPPSKCDICLDERQYVKPAGQEWTTLAAMHQQNFHNVITKEEACLYSITTQPAFAIGQSAYLIQHPQMNVLWDCITYLDPDTIHTLTEKGGIQAIALSHPHYYSSQVEWAERFDCPIYIHEDDKAWVMRPSSHIQFWSGEQIDLAPGLTLHRLGGHFLGGSVLHWAGNEGGLGALFTGDIIQSLPDLNWVSFMYSYPNLIPLPAIKVREMADRVGSLTFETLYHAFKRNIKKQAHEVIQRSATRYIEALTEERAPTHRSPQKQT</sequence>
<keyword evidence="3" id="KW-1185">Reference proteome</keyword>
<dbReference type="InterPro" id="IPR001279">
    <property type="entry name" value="Metallo-B-lactamas"/>
</dbReference>
<comment type="caution">
    <text evidence="2">The sequence shown here is derived from an EMBL/GenBank/DDBJ whole genome shotgun (WGS) entry which is preliminary data.</text>
</comment>
<dbReference type="AlphaFoldDB" id="A0A926N9I1"/>
<dbReference type="Proteomes" id="UP000661691">
    <property type="component" value="Unassembled WGS sequence"/>
</dbReference>